<dbReference type="EMBL" id="AUZY01009950">
    <property type="protein sequence ID" value="EQD40324.1"/>
    <property type="molecule type" value="Genomic_DNA"/>
</dbReference>
<proteinExistence type="predicted"/>
<dbReference type="PANTHER" id="PTHR39081">
    <property type="entry name" value="MUT7-C DOMAIN-CONTAINING PROTEIN"/>
    <property type="match status" value="1"/>
</dbReference>
<protein>
    <submittedName>
        <fullName evidence="2">Protein containing DUF82</fullName>
    </submittedName>
</protein>
<feature type="domain" description="Mut7-C RNAse" evidence="1">
    <location>
        <begin position="1"/>
        <end position="135"/>
    </location>
</feature>
<gene>
    <name evidence="2" type="ORF">B1B_14961</name>
</gene>
<dbReference type="InterPro" id="IPR002782">
    <property type="entry name" value="Mut7-C_RNAse_dom"/>
</dbReference>
<evidence type="ECO:0000313" key="2">
    <source>
        <dbReference type="EMBL" id="EQD40324.1"/>
    </source>
</evidence>
<organism evidence="2">
    <name type="scientific">mine drainage metagenome</name>
    <dbReference type="NCBI Taxonomy" id="410659"/>
    <lineage>
        <taxon>unclassified sequences</taxon>
        <taxon>metagenomes</taxon>
        <taxon>ecological metagenomes</taxon>
    </lineage>
</organism>
<evidence type="ECO:0000259" key="1">
    <source>
        <dbReference type="Pfam" id="PF01927"/>
    </source>
</evidence>
<dbReference type="PANTHER" id="PTHR39081:SF1">
    <property type="entry name" value="MUT7-C RNASE DOMAIN-CONTAINING PROTEIN"/>
    <property type="match status" value="1"/>
</dbReference>
<dbReference type="AlphaFoldDB" id="T1AH44"/>
<accession>T1AH44</accession>
<dbReference type="Pfam" id="PF01927">
    <property type="entry name" value="Mut7-C"/>
    <property type="match status" value="1"/>
</dbReference>
<reference evidence="2" key="1">
    <citation type="submission" date="2013-08" db="EMBL/GenBank/DDBJ databases">
        <authorList>
            <person name="Mendez C."/>
            <person name="Richter M."/>
            <person name="Ferrer M."/>
            <person name="Sanchez J."/>
        </authorList>
    </citation>
    <scope>NUCLEOTIDE SEQUENCE</scope>
</reference>
<comment type="caution">
    <text evidence="2">The sequence shown here is derived from an EMBL/GenBank/DDBJ whole genome shotgun (WGS) entry which is preliminary data.</text>
</comment>
<reference evidence="2" key="2">
    <citation type="journal article" date="2014" name="ISME J.">
        <title>Microbial stratification in low pH oxic and suboxic macroscopic growths along an acid mine drainage.</title>
        <authorList>
            <person name="Mendez-Garcia C."/>
            <person name="Mesa V."/>
            <person name="Sprenger R.R."/>
            <person name="Richter M."/>
            <person name="Diez M.S."/>
            <person name="Solano J."/>
            <person name="Bargiela R."/>
            <person name="Golyshina O.V."/>
            <person name="Manteca A."/>
            <person name="Ramos J.L."/>
            <person name="Gallego J.R."/>
            <person name="Llorente I."/>
            <person name="Martins Dos Santos V.A."/>
            <person name="Jensen O.N."/>
            <person name="Pelaez A.I."/>
            <person name="Sanchez J."/>
            <person name="Ferrer M."/>
        </authorList>
    </citation>
    <scope>NUCLEOTIDE SEQUENCE</scope>
</reference>
<sequence>MLGRLARYLRMAGYDTAYVQGTSDPEIARWAERDSRRLLTRDRSLAARVPGAIRLTEVVISGQVRELHRHCPELMWELRPLRCTVCNVCLTRIEPAAIDPARLPERIRRSAPPLWTCRACRRIYWVGSHAARFRADIQRWIGEEIR</sequence>
<name>T1AH44_9ZZZZ</name>